<feature type="transmembrane region" description="Helical" evidence="2">
    <location>
        <begin position="96"/>
        <end position="119"/>
    </location>
</feature>
<feature type="compositionally biased region" description="Low complexity" evidence="1">
    <location>
        <begin position="275"/>
        <end position="295"/>
    </location>
</feature>
<feature type="transmembrane region" description="Helical" evidence="2">
    <location>
        <begin position="57"/>
        <end position="76"/>
    </location>
</feature>
<evidence type="ECO:0000313" key="4">
    <source>
        <dbReference type="EMBL" id="KAK7464253.1"/>
    </source>
</evidence>
<dbReference type="PANTHER" id="PTHR40465">
    <property type="entry name" value="CHROMOSOME 1, WHOLE GENOME SHOTGUN SEQUENCE"/>
    <property type="match status" value="1"/>
</dbReference>
<organism evidence="4 5">
    <name type="scientific">Marasmiellus scandens</name>
    <dbReference type="NCBI Taxonomy" id="2682957"/>
    <lineage>
        <taxon>Eukaryota</taxon>
        <taxon>Fungi</taxon>
        <taxon>Dikarya</taxon>
        <taxon>Basidiomycota</taxon>
        <taxon>Agaricomycotina</taxon>
        <taxon>Agaricomycetes</taxon>
        <taxon>Agaricomycetidae</taxon>
        <taxon>Agaricales</taxon>
        <taxon>Marasmiineae</taxon>
        <taxon>Omphalotaceae</taxon>
        <taxon>Marasmiellus</taxon>
    </lineage>
</organism>
<feature type="transmembrane region" description="Helical" evidence="2">
    <location>
        <begin position="126"/>
        <end position="146"/>
    </location>
</feature>
<keyword evidence="5" id="KW-1185">Reference proteome</keyword>
<comment type="caution">
    <text evidence="4">The sequence shown here is derived from an EMBL/GenBank/DDBJ whole genome shotgun (WGS) entry which is preliminary data.</text>
</comment>
<accession>A0ABR1JNN0</accession>
<dbReference type="Pfam" id="PF20152">
    <property type="entry name" value="DUF6534"/>
    <property type="match status" value="1"/>
</dbReference>
<keyword evidence="2" id="KW-0812">Transmembrane</keyword>
<feature type="transmembrane region" description="Helical" evidence="2">
    <location>
        <begin position="236"/>
        <end position="259"/>
    </location>
</feature>
<keyword evidence="2" id="KW-1133">Transmembrane helix</keyword>
<feature type="region of interest" description="Disordered" evidence="1">
    <location>
        <begin position="270"/>
        <end position="304"/>
    </location>
</feature>
<dbReference type="Proteomes" id="UP001498398">
    <property type="component" value="Unassembled WGS sequence"/>
</dbReference>
<evidence type="ECO:0000256" key="1">
    <source>
        <dbReference type="SAM" id="MobiDB-lite"/>
    </source>
</evidence>
<sequence>MPYARLDLEYVGMPSHISMPGYWVLRHSCVSLSPVFPHIPQRSRNLFDSDHPICNKVFILLSLATGQIITAAVWVHQTLIENFGKLISLDEVPVVALVQLYIMWLLFFFTQSFFVYRIWNLSGGNYWNTLPPAILSTTTLCLSFYVTGRLQAMGHFALIFSINDHIIASAVLAVICDGSVTFNLTYLLHQKRSHSRVKATNIMISKILVYILNRGGFNFMLTAIELTLYLHNNRSMLFLLPLYPGGQITTIAVLSTLLTRKSIREQVSRQAHSVNLTSGGNTAGSTTLNGSSSGSQLEKKGKDIDIEMPTIPEDVVPRSVKLWRENIGGGHGYEGGLSKSGVDTLKAGDSTV</sequence>
<dbReference type="PANTHER" id="PTHR40465:SF1">
    <property type="entry name" value="DUF6534 DOMAIN-CONTAINING PROTEIN"/>
    <property type="match status" value="1"/>
</dbReference>
<evidence type="ECO:0000259" key="3">
    <source>
        <dbReference type="Pfam" id="PF20152"/>
    </source>
</evidence>
<protein>
    <recommendedName>
        <fullName evidence="3">DUF6534 domain-containing protein</fullName>
    </recommendedName>
</protein>
<evidence type="ECO:0000313" key="5">
    <source>
        <dbReference type="Proteomes" id="UP001498398"/>
    </source>
</evidence>
<dbReference type="EMBL" id="JBANRG010000008">
    <property type="protein sequence ID" value="KAK7464253.1"/>
    <property type="molecule type" value="Genomic_DNA"/>
</dbReference>
<evidence type="ECO:0000256" key="2">
    <source>
        <dbReference type="SAM" id="Phobius"/>
    </source>
</evidence>
<feature type="transmembrane region" description="Helical" evidence="2">
    <location>
        <begin position="207"/>
        <end position="230"/>
    </location>
</feature>
<reference evidence="4 5" key="1">
    <citation type="submission" date="2024-01" db="EMBL/GenBank/DDBJ databases">
        <title>A draft genome for the cacao thread blight pathogen Marasmiellus scandens.</title>
        <authorList>
            <person name="Baruah I.K."/>
            <person name="Leung J."/>
            <person name="Bukari Y."/>
            <person name="Amoako-Attah I."/>
            <person name="Meinhardt L.W."/>
            <person name="Bailey B.A."/>
            <person name="Cohen S.P."/>
        </authorList>
    </citation>
    <scope>NUCLEOTIDE SEQUENCE [LARGE SCALE GENOMIC DNA]</scope>
    <source>
        <strain evidence="4 5">GH-19</strain>
    </source>
</reference>
<feature type="domain" description="DUF6534" evidence="3">
    <location>
        <begin position="173"/>
        <end position="262"/>
    </location>
</feature>
<feature type="transmembrane region" description="Helical" evidence="2">
    <location>
        <begin position="166"/>
        <end position="186"/>
    </location>
</feature>
<gene>
    <name evidence="4" type="ORF">VKT23_006417</name>
</gene>
<proteinExistence type="predicted"/>
<dbReference type="InterPro" id="IPR045339">
    <property type="entry name" value="DUF6534"/>
</dbReference>
<feature type="region of interest" description="Disordered" evidence="1">
    <location>
        <begin position="333"/>
        <end position="352"/>
    </location>
</feature>
<name>A0ABR1JNN0_9AGAR</name>
<keyword evidence="2" id="KW-0472">Membrane</keyword>